<dbReference type="InterPro" id="IPR038377">
    <property type="entry name" value="Na/Glc_symporter_sf"/>
</dbReference>
<dbReference type="Pfam" id="PF00474">
    <property type="entry name" value="SSF"/>
    <property type="match status" value="1"/>
</dbReference>
<dbReference type="CDD" id="cd11480">
    <property type="entry name" value="SLC5sbd_u4"/>
    <property type="match status" value="1"/>
</dbReference>
<dbReference type="InterPro" id="IPR050277">
    <property type="entry name" value="Sodium:Solute_Symporter"/>
</dbReference>
<comment type="subcellular location">
    <subcellularLocation>
        <location evidence="1">Cell membrane</location>
        <topology evidence="1">Multi-pass membrane protein</topology>
    </subcellularLocation>
</comment>
<feature type="transmembrane region" description="Helical" evidence="10">
    <location>
        <begin position="271"/>
        <end position="297"/>
    </location>
</feature>
<comment type="caution">
    <text evidence="11">The sequence shown here is derived from an EMBL/GenBank/DDBJ whole genome shotgun (WGS) entry which is preliminary data.</text>
</comment>
<evidence type="ECO:0000256" key="10">
    <source>
        <dbReference type="SAM" id="Phobius"/>
    </source>
</evidence>
<accession>A0A9X1YNG2</accession>
<keyword evidence="6" id="KW-0769">Symport</keyword>
<feature type="transmembrane region" description="Helical" evidence="10">
    <location>
        <begin position="328"/>
        <end position="357"/>
    </location>
</feature>
<feature type="transmembrane region" description="Helical" evidence="10">
    <location>
        <begin position="434"/>
        <end position="460"/>
    </location>
</feature>
<feature type="transmembrane region" description="Helical" evidence="10">
    <location>
        <begin position="121"/>
        <end position="142"/>
    </location>
</feature>
<dbReference type="EMBL" id="JAJLJH010000014">
    <property type="protein sequence ID" value="MCK9689423.1"/>
    <property type="molecule type" value="Genomic_DNA"/>
</dbReference>
<dbReference type="PANTHER" id="PTHR48086">
    <property type="entry name" value="SODIUM/PROLINE SYMPORTER-RELATED"/>
    <property type="match status" value="1"/>
</dbReference>
<keyword evidence="8 10" id="KW-0472">Membrane</keyword>
<feature type="transmembrane region" description="Helical" evidence="10">
    <location>
        <begin position="472"/>
        <end position="491"/>
    </location>
</feature>
<evidence type="ECO:0000256" key="9">
    <source>
        <dbReference type="RuleBase" id="RU362091"/>
    </source>
</evidence>
<keyword evidence="7 10" id="KW-1133">Transmembrane helix</keyword>
<evidence type="ECO:0000256" key="6">
    <source>
        <dbReference type="ARBA" id="ARBA00022847"/>
    </source>
</evidence>
<name>A0A9X1YNG2_9BURK</name>
<feature type="transmembrane region" description="Helical" evidence="10">
    <location>
        <begin position="235"/>
        <end position="259"/>
    </location>
</feature>
<organism evidence="11 12">
    <name type="scientific">Scleromatobacter humisilvae</name>
    <dbReference type="NCBI Taxonomy" id="2897159"/>
    <lineage>
        <taxon>Bacteria</taxon>
        <taxon>Pseudomonadati</taxon>
        <taxon>Pseudomonadota</taxon>
        <taxon>Betaproteobacteria</taxon>
        <taxon>Burkholderiales</taxon>
        <taxon>Sphaerotilaceae</taxon>
        <taxon>Scleromatobacter</taxon>
    </lineage>
</organism>
<evidence type="ECO:0000256" key="5">
    <source>
        <dbReference type="ARBA" id="ARBA00022692"/>
    </source>
</evidence>
<dbReference type="PROSITE" id="PS50283">
    <property type="entry name" value="NA_SOLUT_SYMP_3"/>
    <property type="match status" value="1"/>
</dbReference>
<evidence type="ECO:0000313" key="11">
    <source>
        <dbReference type="EMBL" id="MCK9689423.1"/>
    </source>
</evidence>
<evidence type="ECO:0000256" key="3">
    <source>
        <dbReference type="ARBA" id="ARBA00022448"/>
    </source>
</evidence>
<dbReference type="GO" id="GO:0015293">
    <property type="term" value="F:symporter activity"/>
    <property type="evidence" value="ECO:0007669"/>
    <property type="project" value="UniProtKB-KW"/>
</dbReference>
<feature type="transmembrane region" description="Helical" evidence="10">
    <location>
        <begin position="403"/>
        <end position="427"/>
    </location>
</feature>
<dbReference type="NCBIfam" id="TIGR00813">
    <property type="entry name" value="sss"/>
    <property type="match status" value="1"/>
</dbReference>
<keyword evidence="5 10" id="KW-0812">Transmembrane</keyword>
<feature type="transmembrane region" description="Helical" evidence="10">
    <location>
        <begin position="76"/>
        <end position="95"/>
    </location>
</feature>
<keyword evidence="3" id="KW-0813">Transport</keyword>
<feature type="transmembrane region" description="Helical" evidence="10">
    <location>
        <begin position="6"/>
        <end position="28"/>
    </location>
</feature>
<reference evidence="11" key="1">
    <citation type="submission" date="2021-11" db="EMBL/GenBank/DDBJ databases">
        <title>BS-T2-15 a new species belonging to the Comamonadaceae family isolated from the soil of a French oak forest.</title>
        <authorList>
            <person name="Mieszkin S."/>
            <person name="Alain K."/>
        </authorList>
    </citation>
    <scope>NUCLEOTIDE SEQUENCE</scope>
    <source>
        <strain evidence="11">BS-T2-15</strain>
    </source>
</reference>
<dbReference type="Proteomes" id="UP001139353">
    <property type="component" value="Unassembled WGS sequence"/>
</dbReference>
<feature type="transmembrane region" description="Helical" evidence="10">
    <location>
        <begin position="186"/>
        <end position="215"/>
    </location>
</feature>
<protein>
    <submittedName>
        <fullName evidence="11">Sodium/solute symporter</fullName>
    </submittedName>
</protein>
<keyword evidence="12" id="KW-1185">Reference proteome</keyword>
<dbReference type="AlphaFoldDB" id="A0A9X1YNG2"/>
<evidence type="ECO:0000313" key="12">
    <source>
        <dbReference type="Proteomes" id="UP001139353"/>
    </source>
</evidence>
<dbReference type="InterPro" id="IPR001734">
    <property type="entry name" value="Na/solute_symporter"/>
</dbReference>
<feature type="transmembrane region" description="Helical" evidence="10">
    <location>
        <begin position="154"/>
        <end position="174"/>
    </location>
</feature>
<dbReference type="Gene3D" id="1.20.1730.10">
    <property type="entry name" value="Sodium/glucose cotransporter"/>
    <property type="match status" value="1"/>
</dbReference>
<feature type="transmembrane region" description="Helical" evidence="10">
    <location>
        <begin position="378"/>
        <end position="397"/>
    </location>
</feature>
<sequence>MSSDHAIAIAFFFIFVLMTLCITYWAAARTKSKHDFYAAGGKVTAVQNGLAIAGDFMSAGALLGLTALVYSKGFDGLVYAVGYATGMPVVVFLLATRLRKLGKYTFADVVSTRLSERPIRIFAACASLCIVSLYLITQMVGAGQLIKLLFGIDYIYAEFLVGFLMILYVAYGGMVATTWVQIIKAVMLLTGTLLMSFLVLKAFGFSFGAMLAAAVKNHARGAAILAPQGMVKDPLSALSLGLAVMFGTCGLPHILMRFFTVPDARAARGSVFWAATVMSTFFGLVFIIGFGSIALVASNPIFLDATGKPIGGGNMVALHLANAVGGDVLLGFISAVAFATILAVVSGLTLAGSSAFSHDLYARVFCKGAADPVKEARVSRISAFALGVIAIALGIAFQTLNVAYMISLTFSVACSSTFPVLLLALYWNRLTTAGAVAGGSVGLVSAILLTAAGPAVWVSILGHAAPLISIDPPAIITMPLAFITCWLVSIFGQGEHAAVDRANLGGMSGATAR</sequence>
<dbReference type="GO" id="GO:0015123">
    <property type="term" value="F:acetate transmembrane transporter activity"/>
    <property type="evidence" value="ECO:0007669"/>
    <property type="project" value="TreeGrafter"/>
</dbReference>
<feature type="transmembrane region" description="Helical" evidence="10">
    <location>
        <begin position="49"/>
        <end position="70"/>
    </location>
</feature>
<comment type="similarity">
    <text evidence="2 9">Belongs to the sodium:solute symporter (SSF) (TC 2.A.21) family.</text>
</comment>
<dbReference type="GO" id="GO:0006847">
    <property type="term" value="P:plasma membrane acetate transport"/>
    <property type="evidence" value="ECO:0007669"/>
    <property type="project" value="TreeGrafter"/>
</dbReference>
<dbReference type="GO" id="GO:0005886">
    <property type="term" value="C:plasma membrane"/>
    <property type="evidence" value="ECO:0007669"/>
    <property type="project" value="UniProtKB-SubCell"/>
</dbReference>
<evidence type="ECO:0000256" key="7">
    <source>
        <dbReference type="ARBA" id="ARBA00022989"/>
    </source>
</evidence>
<evidence type="ECO:0000256" key="2">
    <source>
        <dbReference type="ARBA" id="ARBA00006434"/>
    </source>
</evidence>
<evidence type="ECO:0000256" key="8">
    <source>
        <dbReference type="ARBA" id="ARBA00023136"/>
    </source>
</evidence>
<proteinExistence type="inferred from homology"/>
<dbReference type="PANTHER" id="PTHR48086:SF6">
    <property type="entry name" value="CATION_ACETATE SYMPORTER ACTP"/>
    <property type="match status" value="1"/>
</dbReference>
<keyword evidence="4" id="KW-1003">Cell membrane</keyword>
<dbReference type="RefSeq" id="WP_275685472.1">
    <property type="nucleotide sequence ID" value="NZ_JAJLJH010000014.1"/>
</dbReference>
<gene>
    <name evidence="11" type="ORF">LPC04_27205</name>
</gene>
<evidence type="ECO:0000256" key="4">
    <source>
        <dbReference type="ARBA" id="ARBA00022475"/>
    </source>
</evidence>
<evidence type="ECO:0000256" key="1">
    <source>
        <dbReference type="ARBA" id="ARBA00004651"/>
    </source>
</evidence>